<feature type="non-terminal residue" evidence="1">
    <location>
        <position position="1"/>
    </location>
</feature>
<evidence type="ECO:0000313" key="1">
    <source>
        <dbReference type="EMBL" id="CAF5017519.1"/>
    </source>
</evidence>
<dbReference type="EMBL" id="CAJOBI010213876">
    <property type="protein sequence ID" value="CAF5024807.1"/>
    <property type="molecule type" value="Genomic_DNA"/>
</dbReference>
<name>A0A8S3DZ23_9BILA</name>
<evidence type="ECO:0000313" key="3">
    <source>
        <dbReference type="Proteomes" id="UP000676336"/>
    </source>
</evidence>
<comment type="caution">
    <text evidence="1">The sequence shown here is derived from an EMBL/GenBank/DDBJ whole genome shotgun (WGS) entry which is preliminary data.</text>
</comment>
<gene>
    <name evidence="1" type="ORF">SMN809_LOCUS57491</name>
    <name evidence="2" type="ORF">SMN809_LOCUS57811</name>
</gene>
<organism evidence="1 3">
    <name type="scientific">Rotaria magnacalcarata</name>
    <dbReference type="NCBI Taxonomy" id="392030"/>
    <lineage>
        <taxon>Eukaryota</taxon>
        <taxon>Metazoa</taxon>
        <taxon>Spiralia</taxon>
        <taxon>Gnathifera</taxon>
        <taxon>Rotifera</taxon>
        <taxon>Eurotatoria</taxon>
        <taxon>Bdelloidea</taxon>
        <taxon>Philodinida</taxon>
        <taxon>Philodinidae</taxon>
        <taxon>Rotaria</taxon>
    </lineage>
</organism>
<sequence length="55" mass="6260">RVVVAQYNARGGHPVIRNPSLAAFWSRNVAEESSSVGSIVRRALEAYQDRRWYNV</sequence>
<evidence type="ECO:0000313" key="2">
    <source>
        <dbReference type="EMBL" id="CAF5024807.1"/>
    </source>
</evidence>
<dbReference type="Proteomes" id="UP000676336">
    <property type="component" value="Unassembled WGS sequence"/>
</dbReference>
<accession>A0A8S3DZ23</accession>
<dbReference type="EMBL" id="CAJOBI010210803">
    <property type="protein sequence ID" value="CAF5017519.1"/>
    <property type="molecule type" value="Genomic_DNA"/>
</dbReference>
<protein>
    <submittedName>
        <fullName evidence="1">Uncharacterized protein</fullName>
    </submittedName>
</protein>
<reference evidence="1" key="1">
    <citation type="submission" date="2021-02" db="EMBL/GenBank/DDBJ databases">
        <authorList>
            <person name="Nowell W R."/>
        </authorList>
    </citation>
    <scope>NUCLEOTIDE SEQUENCE</scope>
</reference>
<dbReference type="AlphaFoldDB" id="A0A8S3DZ23"/>
<proteinExistence type="predicted"/>